<dbReference type="SUPFAM" id="SSF51735">
    <property type="entry name" value="NAD(P)-binding Rossmann-fold domains"/>
    <property type="match status" value="1"/>
</dbReference>
<organism evidence="2 3">
    <name type="scientific">Talaromyces rugulosus</name>
    <name type="common">Penicillium rugulosum</name>
    <dbReference type="NCBI Taxonomy" id="121627"/>
    <lineage>
        <taxon>Eukaryota</taxon>
        <taxon>Fungi</taxon>
        <taxon>Dikarya</taxon>
        <taxon>Ascomycota</taxon>
        <taxon>Pezizomycotina</taxon>
        <taxon>Eurotiomycetes</taxon>
        <taxon>Eurotiomycetidae</taxon>
        <taxon>Eurotiales</taxon>
        <taxon>Trichocomaceae</taxon>
        <taxon>Talaromyces</taxon>
        <taxon>Talaromyces sect. Islandici</taxon>
    </lineage>
</organism>
<sequence length="335" mass="36250">MASYKTIQSSLSSLPSVLPSDLKAVFVGATTGIGQSALLRFARATVSKSPTIYIVGRNSKTSAPLVAEVSSINPSAKVEFIEKDVSLIQDVDEAVIEIKKSGLDRIDYLIMSVGFISFNGRKETKEGLEPSMTTRYYSRARFIHHFLPLLNASPNPHVLNVLAGGEEASIVSSDLDLKDPKNYSIRNAAVHSATMLTLTLERYAAANPNISFVHSFPGLVATPTLSRASGLVGFFLRWVVSPIAMTFFAMSVDEAGARAFFYATNARYTVDATEDQAAPIPSGLQKAKRSQGGVFLVGKDSEAAGNDTLLKELRENETEKVWEHTVQVWNAAVGN</sequence>
<dbReference type="PANTHER" id="PTHR47534">
    <property type="entry name" value="YALI0E05731P"/>
    <property type="match status" value="1"/>
</dbReference>
<dbReference type="InterPro" id="IPR052228">
    <property type="entry name" value="Sec_Metab_Biosynth_Oxidored"/>
</dbReference>
<dbReference type="InterPro" id="IPR036291">
    <property type="entry name" value="NAD(P)-bd_dom_sf"/>
</dbReference>
<keyword evidence="1" id="KW-0560">Oxidoreductase</keyword>
<dbReference type="Gene3D" id="3.40.50.720">
    <property type="entry name" value="NAD(P)-binding Rossmann-like Domain"/>
    <property type="match status" value="1"/>
</dbReference>
<reference evidence="3" key="1">
    <citation type="submission" date="2020-06" db="EMBL/GenBank/DDBJ databases">
        <title>A chromosome-scale genome assembly of Talaromyces rugulosus W13939.</title>
        <authorList>
            <person name="Wang B."/>
            <person name="Guo L."/>
            <person name="Ye K."/>
            <person name="Wang L."/>
        </authorList>
    </citation>
    <scope>NUCLEOTIDE SEQUENCE [LARGE SCALE GENOMIC DNA]</scope>
    <source>
        <strain evidence="3">W13939</strain>
    </source>
</reference>
<dbReference type="EMBL" id="CP055901">
    <property type="protein sequence ID" value="QKX60258.1"/>
    <property type="molecule type" value="Genomic_DNA"/>
</dbReference>
<dbReference type="OrthoDB" id="4219241at2759"/>
<dbReference type="PANTHER" id="PTHR47534:SF3">
    <property type="entry name" value="ALCOHOL DEHYDROGENASE-LIKE C-TERMINAL DOMAIN-CONTAINING PROTEIN"/>
    <property type="match status" value="1"/>
</dbReference>
<evidence type="ECO:0008006" key="4">
    <source>
        <dbReference type="Google" id="ProtNLM"/>
    </source>
</evidence>
<dbReference type="AlphaFoldDB" id="A0A7H8R2L8"/>
<dbReference type="KEGG" id="trg:TRUGW13939_07401"/>
<dbReference type="InterPro" id="IPR002347">
    <property type="entry name" value="SDR_fam"/>
</dbReference>
<dbReference type="GO" id="GO:0016491">
    <property type="term" value="F:oxidoreductase activity"/>
    <property type="evidence" value="ECO:0007669"/>
    <property type="project" value="UniProtKB-KW"/>
</dbReference>
<dbReference type="GeneID" id="55994894"/>
<evidence type="ECO:0000313" key="3">
    <source>
        <dbReference type="Proteomes" id="UP000509510"/>
    </source>
</evidence>
<protein>
    <recommendedName>
        <fullName evidence="4">Ketoreductase (KR) domain-containing protein</fullName>
    </recommendedName>
</protein>
<dbReference type="Pfam" id="PF00106">
    <property type="entry name" value="adh_short"/>
    <property type="match status" value="1"/>
</dbReference>
<evidence type="ECO:0000256" key="1">
    <source>
        <dbReference type="ARBA" id="ARBA00023002"/>
    </source>
</evidence>
<gene>
    <name evidence="2" type="ORF">TRUGW13939_07401</name>
</gene>
<dbReference type="Proteomes" id="UP000509510">
    <property type="component" value="Chromosome IV"/>
</dbReference>
<dbReference type="RefSeq" id="XP_035346435.1">
    <property type="nucleotide sequence ID" value="XM_035490542.1"/>
</dbReference>
<evidence type="ECO:0000313" key="2">
    <source>
        <dbReference type="EMBL" id="QKX60258.1"/>
    </source>
</evidence>
<name>A0A7H8R2L8_TALRU</name>
<accession>A0A7H8R2L8</accession>
<keyword evidence="3" id="KW-1185">Reference proteome</keyword>
<proteinExistence type="predicted"/>